<protein>
    <submittedName>
        <fullName evidence="1">Uncharacterized protein</fullName>
    </submittedName>
</protein>
<proteinExistence type="predicted"/>
<reference evidence="1" key="1">
    <citation type="submission" date="2022-03" db="EMBL/GenBank/DDBJ databases">
        <title>Genome Sequence of a New Salmonella enterica Strain (Salmonella Abeokuta) isolated from Poultry Feed in Nigeria.</title>
        <authorList>
            <person name="Fagbamila I."/>
            <person name="Barco L."/>
            <person name="Monorella C."/>
            <person name="Beld M.V.D."/>
            <person name="Mooijman K."/>
            <person name="Hernandez-Segura A."/>
            <person name="Orsini M."/>
            <person name="Ajayi O."/>
            <person name="Ngulukun S."/>
            <person name="Jambalang A.-R."/>
            <person name="Sati N."/>
            <person name="Emmennaa P."/>
            <person name="Ankeli P."/>
            <person name="Muhammad M."/>
        </authorList>
    </citation>
    <scope>NUCLEOTIDE SEQUENCE</scope>
    <source>
        <strain evidence="1">OG19FER4</strain>
    </source>
</reference>
<dbReference type="EMBL" id="CP093445">
    <property type="protein sequence ID" value="UNO32733.1"/>
    <property type="molecule type" value="Genomic_DNA"/>
</dbReference>
<accession>A0A8T9IFB0</accession>
<organism evidence="1">
    <name type="scientific">Salmonella enterica subsp. enterica serovar Abeokuta</name>
    <dbReference type="NCBI Taxonomy" id="2926665"/>
    <lineage>
        <taxon>Bacteria</taxon>
        <taxon>Pseudomonadati</taxon>
        <taxon>Pseudomonadota</taxon>
        <taxon>Gammaproteobacteria</taxon>
        <taxon>Enterobacterales</taxon>
        <taxon>Enterobacteriaceae</taxon>
        <taxon>Salmonella</taxon>
    </lineage>
</organism>
<gene>
    <name evidence="1" type="ORF">MOV10_16665</name>
</gene>
<dbReference type="RefSeq" id="WP_242105253.1">
    <property type="nucleotide sequence ID" value="NZ_CP093445.1"/>
</dbReference>
<dbReference type="AlphaFoldDB" id="A0A8T9IFB0"/>
<sequence>MKLVKNRTLMRTPCSCRLSCFCLNSNNFTGFVISNDNISITGEQHFRAVRLLFAIQPHSRPPGRRLFHHLCPAAVRTFRRSPPRQVILRLPPHITLTPVNLTVQVVALVFRQLKNMLSVAQLRFQQVTAAVVKVFNPPPVRQRGGQQVAQRVVFMFMLSSTVLFGNQQATTVIFQPEFIIRLRLPLFRLCPRQLSMPEPVAISCFTDYWPKKIQNVKPVYYELL</sequence>
<name>A0A8T9IFB0_SALET</name>
<evidence type="ECO:0000313" key="1">
    <source>
        <dbReference type="EMBL" id="UNO32733.1"/>
    </source>
</evidence>